<reference evidence="1 2" key="1">
    <citation type="journal article" date="2023" name="Nucleic Acids Res.">
        <title>The hologenome of Daphnia magna reveals possible DNA methylation and microbiome-mediated evolution of the host genome.</title>
        <authorList>
            <person name="Chaturvedi A."/>
            <person name="Li X."/>
            <person name="Dhandapani V."/>
            <person name="Marshall H."/>
            <person name="Kissane S."/>
            <person name="Cuenca-Cambronero M."/>
            <person name="Asole G."/>
            <person name="Calvet F."/>
            <person name="Ruiz-Romero M."/>
            <person name="Marangio P."/>
            <person name="Guigo R."/>
            <person name="Rago D."/>
            <person name="Mirbahai L."/>
            <person name="Eastwood N."/>
            <person name="Colbourne J.K."/>
            <person name="Zhou J."/>
            <person name="Mallon E."/>
            <person name="Orsini L."/>
        </authorList>
    </citation>
    <scope>NUCLEOTIDE SEQUENCE [LARGE SCALE GENOMIC DNA]</scope>
    <source>
        <strain evidence="1">LRV0_1</strain>
    </source>
</reference>
<gene>
    <name evidence="1" type="ORF">OUZ56_022411</name>
</gene>
<comment type="caution">
    <text evidence="1">The sequence shown here is derived from an EMBL/GenBank/DDBJ whole genome shotgun (WGS) entry which is preliminary data.</text>
</comment>
<proteinExistence type="predicted"/>
<keyword evidence="2" id="KW-1185">Reference proteome</keyword>
<dbReference type="Proteomes" id="UP001234178">
    <property type="component" value="Unassembled WGS sequence"/>
</dbReference>
<organism evidence="1 2">
    <name type="scientific">Daphnia magna</name>
    <dbReference type="NCBI Taxonomy" id="35525"/>
    <lineage>
        <taxon>Eukaryota</taxon>
        <taxon>Metazoa</taxon>
        <taxon>Ecdysozoa</taxon>
        <taxon>Arthropoda</taxon>
        <taxon>Crustacea</taxon>
        <taxon>Branchiopoda</taxon>
        <taxon>Diplostraca</taxon>
        <taxon>Cladocera</taxon>
        <taxon>Anomopoda</taxon>
        <taxon>Daphniidae</taxon>
        <taxon>Daphnia</taxon>
    </lineage>
</organism>
<dbReference type="EMBL" id="JAOYFB010000039">
    <property type="protein sequence ID" value="KAK4029419.1"/>
    <property type="molecule type" value="Genomic_DNA"/>
</dbReference>
<accession>A0ABR0AWB8</accession>
<protein>
    <submittedName>
        <fullName evidence="1">Uncharacterized protein</fullName>
    </submittedName>
</protein>
<evidence type="ECO:0000313" key="2">
    <source>
        <dbReference type="Proteomes" id="UP001234178"/>
    </source>
</evidence>
<evidence type="ECO:0000313" key="1">
    <source>
        <dbReference type="EMBL" id="KAK4029419.1"/>
    </source>
</evidence>
<name>A0ABR0AWB8_9CRUS</name>
<sequence length="72" mass="8243">MVYYERLPVQANNSHNSRVVLYFSERAASVLFFKFPSIWLCAFIMHRSMVTRNDANDATVKDSRKAGPSEDG</sequence>